<dbReference type="EMBL" id="BGPR01000073">
    <property type="protein sequence ID" value="GBL90692.1"/>
    <property type="molecule type" value="Genomic_DNA"/>
</dbReference>
<proteinExistence type="predicted"/>
<organism evidence="1 2">
    <name type="scientific">Araneus ventricosus</name>
    <name type="common">Orbweaver spider</name>
    <name type="synonym">Epeira ventricosa</name>
    <dbReference type="NCBI Taxonomy" id="182803"/>
    <lineage>
        <taxon>Eukaryota</taxon>
        <taxon>Metazoa</taxon>
        <taxon>Ecdysozoa</taxon>
        <taxon>Arthropoda</taxon>
        <taxon>Chelicerata</taxon>
        <taxon>Arachnida</taxon>
        <taxon>Araneae</taxon>
        <taxon>Araneomorphae</taxon>
        <taxon>Entelegynae</taxon>
        <taxon>Araneoidea</taxon>
        <taxon>Araneidae</taxon>
        <taxon>Araneus</taxon>
    </lineage>
</organism>
<protein>
    <submittedName>
        <fullName evidence="1">Uncharacterized protein</fullName>
    </submittedName>
</protein>
<evidence type="ECO:0000313" key="1">
    <source>
        <dbReference type="EMBL" id="GBL90692.1"/>
    </source>
</evidence>
<dbReference type="Proteomes" id="UP000499080">
    <property type="component" value="Unassembled WGS sequence"/>
</dbReference>
<reference evidence="1 2" key="1">
    <citation type="journal article" date="2019" name="Sci. Rep.">
        <title>Orb-weaving spider Araneus ventricosus genome elucidates the spidroin gene catalogue.</title>
        <authorList>
            <person name="Kono N."/>
            <person name="Nakamura H."/>
            <person name="Ohtoshi R."/>
            <person name="Moran D.A.P."/>
            <person name="Shinohara A."/>
            <person name="Yoshida Y."/>
            <person name="Fujiwara M."/>
            <person name="Mori M."/>
            <person name="Tomita M."/>
            <person name="Arakawa K."/>
        </authorList>
    </citation>
    <scope>NUCLEOTIDE SEQUENCE [LARGE SCALE GENOMIC DNA]</scope>
</reference>
<keyword evidence="2" id="KW-1185">Reference proteome</keyword>
<gene>
    <name evidence="1" type="ORF">AVEN_219357_1</name>
</gene>
<evidence type="ECO:0000313" key="2">
    <source>
        <dbReference type="Proteomes" id="UP000499080"/>
    </source>
</evidence>
<accession>A0A4Y2BEI9</accession>
<dbReference type="AlphaFoldDB" id="A0A4Y2BEI9"/>
<comment type="caution">
    <text evidence="1">The sequence shown here is derived from an EMBL/GenBank/DDBJ whole genome shotgun (WGS) entry which is preliminary data.</text>
</comment>
<sequence length="105" mass="12091">MYRLRRQKTKFRMRSCDQRSLISILDFLYYAKKLESVIPDSSPTPKFIRCQSLRFPTSAFFEFLGEPPDPSVLPPHTYSLPSLLWPGSPNGAAGYPTFRSTPLQF</sequence>
<name>A0A4Y2BEI9_ARAVE</name>